<dbReference type="Pfam" id="PF12663">
    <property type="entry name" value="DUF3788"/>
    <property type="match status" value="1"/>
</dbReference>
<dbReference type="Proteomes" id="UP000515561">
    <property type="component" value="Chromosome"/>
</dbReference>
<sequence length="137" mass="16150">MLTEVPSTEVLLSHLGSTAITAWNAICDFIDQNYNMELFWDNGGKYGKYVLRFKKSGKTLCTLYVKDKQFECWIILGKTERDKFELERNNFMEEIQTIYDATHVYHDGKWVMLEVPDIHLVEDIKKLILIKKKPNKK</sequence>
<name>A0A6S6R5Y4_9FIRM</name>
<evidence type="ECO:0000313" key="1">
    <source>
        <dbReference type="EMBL" id="BCJ94451.1"/>
    </source>
</evidence>
<evidence type="ECO:0000313" key="2">
    <source>
        <dbReference type="Proteomes" id="UP000515561"/>
    </source>
</evidence>
<proteinExistence type="predicted"/>
<dbReference type="RefSeq" id="WP_184093315.1">
    <property type="nucleotide sequence ID" value="NZ_AP023367.1"/>
</dbReference>
<organism evidence="1 2">
    <name type="scientific">Anaerocolumna cellulosilytica</name>
    <dbReference type="NCBI Taxonomy" id="433286"/>
    <lineage>
        <taxon>Bacteria</taxon>
        <taxon>Bacillati</taxon>
        <taxon>Bacillota</taxon>
        <taxon>Clostridia</taxon>
        <taxon>Lachnospirales</taxon>
        <taxon>Lachnospiraceae</taxon>
        <taxon>Anaerocolumna</taxon>
    </lineage>
</organism>
<dbReference type="InterPro" id="IPR024265">
    <property type="entry name" value="DUF3788"/>
</dbReference>
<protein>
    <submittedName>
        <fullName evidence="1">Uncharacterized protein</fullName>
    </submittedName>
</protein>
<dbReference type="AlphaFoldDB" id="A0A6S6R5Y4"/>
<keyword evidence="2" id="KW-1185">Reference proteome</keyword>
<gene>
    <name evidence="1" type="ORF">acsn021_20200</name>
</gene>
<dbReference type="KEGG" id="acel:acsn021_20200"/>
<reference evidence="1 2" key="1">
    <citation type="journal article" date="2016" name="Int. J. Syst. Evol. Microbiol.">
        <title>Descriptions of Anaerotaenia torta gen. nov., sp. nov. and Anaerocolumna cellulosilytica gen. nov., sp. nov. isolated from a methanogenic reactor of cattle waste.</title>
        <authorList>
            <person name="Uek A."/>
            <person name="Ohtaki Y."/>
            <person name="Kaku N."/>
            <person name="Ueki K."/>
        </authorList>
    </citation>
    <scope>NUCLEOTIDE SEQUENCE [LARGE SCALE GENOMIC DNA]</scope>
    <source>
        <strain evidence="1 2">SN021</strain>
    </source>
</reference>
<dbReference type="EMBL" id="AP023367">
    <property type="protein sequence ID" value="BCJ94451.1"/>
    <property type="molecule type" value="Genomic_DNA"/>
</dbReference>
<accession>A0A6S6R5Y4</accession>